<dbReference type="InterPro" id="IPR000536">
    <property type="entry name" value="Nucl_hrmn_rcpt_lig-bd"/>
</dbReference>
<evidence type="ECO:0000256" key="10">
    <source>
        <dbReference type="ARBA" id="ARBA00023242"/>
    </source>
</evidence>
<keyword evidence="7 11" id="KW-0238">DNA-binding</keyword>
<dbReference type="Gene3D" id="3.30.50.10">
    <property type="entry name" value="Erythroid Transcription Factor GATA-1, subunit A"/>
    <property type="match status" value="1"/>
</dbReference>
<evidence type="ECO:0000256" key="7">
    <source>
        <dbReference type="ARBA" id="ARBA00023125"/>
    </source>
</evidence>
<gene>
    <name evidence="14" type="primary">Acey_s0105.g3672</name>
    <name evidence="14" type="synonym">Acey-nhr-64</name>
    <name evidence="14" type="ORF">Y032_0105g3672</name>
</gene>
<dbReference type="GO" id="GO:0000978">
    <property type="term" value="F:RNA polymerase II cis-regulatory region sequence-specific DNA binding"/>
    <property type="evidence" value="ECO:0007669"/>
    <property type="project" value="InterPro"/>
</dbReference>
<evidence type="ECO:0000256" key="5">
    <source>
        <dbReference type="ARBA" id="ARBA00022833"/>
    </source>
</evidence>
<evidence type="ECO:0000259" key="12">
    <source>
        <dbReference type="PROSITE" id="PS51030"/>
    </source>
</evidence>
<keyword evidence="6 11" id="KW-0805">Transcription regulation</keyword>
<dbReference type="OrthoDB" id="5771769at2759"/>
<evidence type="ECO:0000256" key="8">
    <source>
        <dbReference type="ARBA" id="ARBA00023163"/>
    </source>
</evidence>
<dbReference type="Gene3D" id="1.10.565.10">
    <property type="entry name" value="Retinoid X Receptor"/>
    <property type="match status" value="1"/>
</dbReference>
<evidence type="ECO:0000313" key="15">
    <source>
        <dbReference type="Proteomes" id="UP000024635"/>
    </source>
</evidence>
<accession>A0A016TG26</accession>
<feature type="domain" description="NR LBD" evidence="13">
    <location>
        <begin position="190"/>
        <end position="421"/>
    </location>
</feature>
<evidence type="ECO:0000256" key="4">
    <source>
        <dbReference type="ARBA" id="ARBA00022771"/>
    </source>
</evidence>
<reference evidence="15" key="1">
    <citation type="journal article" date="2015" name="Nat. Genet.">
        <title>The genome and transcriptome of the zoonotic hookworm Ancylostoma ceylanicum identify infection-specific gene families.</title>
        <authorList>
            <person name="Schwarz E.M."/>
            <person name="Hu Y."/>
            <person name="Antoshechkin I."/>
            <person name="Miller M.M."/>
            <person name="Sternberg P.W."/>
            <person name="Aroian R.V."/>
        </authorList>
    </citation>
    <scope>NUCLEOTIDE SEQUENCE</scope>
    <source>
        <strain evidence="15">HY135</strain>
    </source>
</reference>
<keyword evidence="9 11" id="KW-0675">Receptor</keyword>
<dbReference type="FunFam" id="3.30.50.10:FF:000030">
    <property type="entry name" value="Nuclear Hormone Receptor family"/>
    <property type="match status" value="1"/>
</dbReference>
<keyword evidence="10 11" id="KW-0539">Nucleus</keyword>
<dbReference type="PANTHER" id="PTHR24083">
    <property type="entry name" value="NUCLEAR HORMONE RECEPTOR"/>
    <property type="match status" value="1"/>
</dbReference>
<dbReference type="Pfam" id="PF00104">
    <property type="entry name" value="Hormone_recep"/>
    <property type="match status" value="1"/>
</dbReference>
<dbReference type="GO" id="GO:0005634">
    <property type="term" value="C:nucleus"/>
    <property type="evidence" value="ECO:0007669"/>
    <property type="project" value="UniProtKB-SubCell"/>
</dbReference>
<keyword evidence="5 11" id="KW-0862">Zinc</keyword>
<evidence type="ECO:0000256" key="11">
    <source>
        <dbReference type="RuleBase" id="RU004334"/>
    </source>
</evidence>
<keyword evidence="3 11" id="KW-0479">Metal-binding</keyword>
<dbReference type="SUPFAM" id="SSF48508">
    <property type="entry name" value="Nuclear receptor ligand-binding domain"/>
    <property type="match status" value="1"/>
</dbReference>
<sequence length="431" mass="48764">MGNLKDAFSAGRFVDPEGLLPVTALNRIASEGRRRRRRCSTAGLRPVSPVQKFRPYTGHHRQLLVFDRSRAPSCQSRATMNPRPDLVQQEGSSGMNGLSSEGLCAICGDKATGKHYGAVSCDGCKGFFRRTVRKRHAYSCRFNRNCVVDKAQRNTCRSCRFDECMRRGMRKEAVQSERDRIRPTSSCTIPDDPLLDALLSAEAIVRQLRSSVITRTVDARRQATTCDVTDSMNQQLTLMVEWAKQLQEFQRLPLNTQVALLRHFSAQHLVMCAAFRSIHLNDVIYLTNETCLPRDPPKVPDVNRVAARIVDHLTTPMRKLQMNEIEYVALKAIALFDPLAKGAEDSFQDIDETRQKVLESFERHVRHISPLRDSPRRFSNLLLLLPPMLNIARDLIEDVQLAKLFGLASIDRLMQELLLPPDSSTIVDKTP</sequence>
<organism evidence="14 15">
    <name type="scientific">Ancylostoma ceylanicum</name>
    <dbReference type="NCBI Taxonomy" id="53326"/>
    <lineage>
        <taxon>Eukaryota</taxon>
        <taxon>Metazoa</taxon>
        <taxon>Ecdysozoa</taxon>
        <taxon>Nematoda</taxon>
        <taxon>Chromadorea</taxon>
        <taxon>Rhabditida</taxon>
        <taxon>Rhabditina</taxon>
        <taxon>Rhabditomorpha</taxon>
        <taxon>Strongyloidea</taxon>
        <taxon>Ancylostomatidae</taxon>
        <taxon>Ancylostomatinae</taxon>
        <taxon>Ancylostoma</taxon>
    </lineage>
</organism>
<dbReference type="FunFam" id="1.10.565.10:FF:000026">
    <property type="entry name" value="Hepatocyte nuclear factor 4"/>
    <property type="match status" value="1"/>
</dbReference>
<dbReference type="PROSITE" id="PS00031">
    <property type="entry name" value="NUCLEAR_REC_DBD_1"/>
    <property type="match status" value="1"/>
</dbReference>
<dbReference type="SMART" id="SM00399">
    <property type="entry name" value="ZnF_C4"/>
    <property type="match status" value="1"/>
</dbReference>
<protein>
    <recommendedName>
        <fullName evidence="16">Ligand-binding domain of nuclear hormone receptor</fullName>
    </recommendedName>
</protein>
<evidence type="ECO:0000256" key="6">
    <source>
        <dbReference type="ARBA" id="ARBA00023015"/>
    </source>
</evidence>
<dbReference type="SUPFAM" id="SSF57716">
    <property type="entry name" value="Glucocorticoid receptor-like (DNA-binding domain)"/>
    <property type="match status" value="1"/>
</dbReference>
<evidence type="ECO:0000256" key="2">
    <source>
        <dbReference type="ARBA" id="ARBA00005993"/>
    </source>
</evidence>
<dbReference type="Pfam" id="PF00105">
    <property type="entry name" value="zf-C4"/>
    <property type="match status" value="1"/>
</dbReference>
<dbReference type="SMART" id="SM00430">
    <property type="entry name" value="HOLI"/>
    <property type="match status" value="1"/>
</dbReference>
<dbReference type="Proteomes" id="UP000024635">
    <property type="component" value="Unassembled WGS sequence"/>
</dbReference>
<dbReference type="InterPro" id="IPR013088">
    <property type="entry name" value="Znf_NHR/GATA"/>
</dbReference>
<dbReference type="STRING" id="53326.A0A016TG26"/>
<dbReference type="EMBL" id="JARK01001441">
    <property type="protein sequence ID" value="EYC01656.1"/>
    <property type="molecule type" value="Genomic_DNA"/>
</dbReference>
<dbReference type="InterPro" id="IPR049636">
    <property type="entry name" value="HNF4-like_DBD"/>
</dbReference>
<evidence type="ECO:0000256" key="1">
    <source>
        <dbReference type="ARBA" id="ARBA00004123"/>
    </source>
</evidence>
<dbReference type="GO" id="GO:0008270">
    <property type="term" value="F:zinc ion binding"/>
    <property type="evidence" value="ECO:0007669"/>
    <property type="project" value="UniProtKB-KW"/>
</dbReference>
<dbReference type="AlphaFoldDB" id="A0A016TG26"/>
<dbReference type="InterPro" id="IPR001723">
    <property type="entry name" value="Nuclear_hrmn_rcpt"/>
</dbReference>
<evidence type="ECO:0008006" key="16">
    <source>
        <dbReference type="Google" id="ProtNLM"/>
    </source>
</evidence>
<proteinExistence type="inferred from homology"/>
<keyword evidence="4 11" id="KW-0863">Zinc-finger</keyword>
<dbReference type="CDD" id="cd06960">
    <property type="entry name" value="NR_DBD_HNF4A"/>
    <property type="match status" value="1"/>
</dbReference>
<keyword evidence="15" id="KW-1185">Reference proteome</keyword>
<dbReference type="InterPro" id="IPR035500">
    <property type="entry name" value="NHR-like_dom_sf"/>
</dbReference>
<evidence type="ECO:0000259" key="13">
    <source>
        <dbReference type="PROSITE" id="PS51843"/>
    </source>
</evidence>
<evidence type="ECO:0000313" key="14">
    <source>
        <dbReference type="EMBL" id="EYC01656.1"/>
    </source>
</evidence>
<dbReference type="PROSITE" id="PS51030">
    <property type="entry name" value="NUCLEAR_REC_DBD_2"/>
    <property type="match status" value="1"/>
</dbReference>
<comment type="caution">
    <text evidence="14">The sequence shown here is derived from an EMBL/GenBank/DDBJ whole genome shotgun (WGS) entry which is preliminary data.</text>
</comment>
<keyword evidence="8 11" id="KW-0804">Transcription</keyword>
<dbReference type="InterPro" id="IPR050274">
    <property type="entry name" value="Nuclear_hormone_rcpt_NR2"/>
</dbReference>
<dbReference type="PRINTS" id="PR00047">
    <property type="entry name" value="STROIDFINGER"/>
</dbReference>
<dbReference type="PRINTS" id="PR00398">
    <property type="entry name" value="STRDHORMONER"/>
</dbReference>
<name>A0A016TG26_9BILA</name>
<comment type="subcellular location">
    <subcellularLocation>
        <location evidence="1 11">Nucleus</location>
    </subcellularLocation>
</comment>
<dbReference type="InterPro" id="IPR001628">
    <property type="entry name" value="Znf_hrmn_rcpt"/>
</dbReference>
<feature type="domain" description="Nuclear receptor" evidence="12">
    <location>
        <begin position="101"/>
        <end position="176"/>
    </location>
</feature>
<comment type="similarity">
    <text evidence="2 11">Belongs to the nuclear hormone receptor family.</text>
</comment>
<evidence type="ECO:0000256" key="9">
    <source>
        <dbReference type="ARBA" id="ARBA00023170"/>
    </source>
</evidence>
<dbReference type="PROSITE" id="PS51843">
    <property type="entry name" value="NR_LBD"/>
    <property type="match status" value="1"/>
</dbReference>
<dbReference type="GO" id="GO:0003700">
    <property type="term" value="F:DNA-binding transcription factor activity"/>
    <property type="evidence" value="ECO:0007669"/>
    <property type="project" value="InterPro"/>
</dbReference>
<evidence type="ECO:0000256" key="3">
    <source>
        <dbReference type="ARBA" id="ARBA00022723"/>
    </source>
</evidence>